<dbReference type="InterPro" id="IPR010540">
    <property type="entry name" value="CmpB_TMEM229"/>
</dbReference>
<keyword evidence="2" id="KW-1133">Transmembrane helix</keyword>
<comment type="caution">
    <text evidence="3">The sequence shown here is derived from an EMBL/GenBank/DDBJ whole genome shotgun (WGS) entry which is preliminary data.</text>
</comment>
<protein>
    <submittedName>
        <fullName evidence="3">ABC transporter permease</fullName>
    </submittedName>
</protein>
<evidence type="ECO:0000313" key="3">
    <source>
        <dbReference type="EMBL" id="MBV7391691.1"/>
    </source>
</evidence>
<proteinExistence type="predicted"/>
<sequence length="265" mass="30771">MEQEFSLVVLLFFSYSFIGWLWETVYCGIKARHFVYRGFLLGPITPIYGFGVIGVLYLIDPFQKNIFLLFGLSFILCTILEYITSFLLEKIFHLTLWDYKKVPLNINGRVAVPVSIFWGAACVFIVRVLNPHLMTILEGLYARFSIFLPVLLLMLISADTGFTLANVSSLRRRMTELSGAIQEKKTQLQTDVNQRLDTLKTEAKERQTERKEWLEAFKDPETRKKLPKLNLQERRFLNAFPTMKSSDLKSSLPDIRQVVKTLREK</sequence>
<dbReference type="Pfam" id="PF06541">
    <property type="entry name" value="ABC_trans_CmpB"/>
    <property type="match status" value="1"/>
</dbReference>
<organism evidence="3 4">
    <name type="scientific">Enterococcus alishanensis</name>
    <dbReference type="NCBI Taxonomy" id="1303817"/>
    <lineage>
        <taxon>Bacteria</taxon>
        <taxon>Bacillati</taxon>
        <taxon>Bacillota</taxon>
        <taxon>Bacilli</taxon>
        <taxon>Lactobacillales</taxon>
        <taxon>Enterococcaceae</taxon>
        <taxon>Enterococcus</taxon>
    </lineage>
</organism>
<feature type="transmembrane region" description="Helical" evidence="2">
    <location>
        <begin position="141"/>
        <end position="165"/>
    </location>
</feature>
<accession>A0ABS6TFK4</accession>
<name>A0ABS6TFK4_9ENTE</name>
<gene>
    <name evidence="3" type="ORF">KUA55_13465</name>
</gene>
<feature type="transmembrane region" description="Helical" evidence="2">
    <location>
        <begin position="6"/>
        <end position="22"/>
    </location>
</feature>
<evidence type="ECO:0000313" key="4">
    <source>
        <dbReference type="Proteomes" id="UP000774130"/>
    </source>
</evidence>
<feature type="coiled-coil region" evidence="1">
    <location>
        <begin position="167"/>
        <end position="216"/>
    </location>
</feature>
<dbReference type="RefSeq" id="WP_218326897.1">
    <property type="nucleotide sequence ID" value="NZ_JAHUZB010000005.1"/>
</dbReference>
<reference evidence="3 4" key="1">
    <citation type="submission" date="2021-06" db="EMBL/GenBank/DDBJ databases">
        <title>Enterococcus alishanensis sp. nov., a novel lactic acid bacterium isolated from fresh coffee beans.</title>
        <authorList>
            <person name="Chen Y.-S."/>
        </authorList>
    </citation>
    <scope>NUCLEOTIDE SEQUENCE [LARGE SCALE GENOMIC DNA]</scope>
    <source>
        <strain evidence="3 4">ALS3</strain>
    </source>
</reference>
<feature type="transmembrane region" description="Helical" evidence="2">
    <location>
        <begin position="65"/>
        <end position="88"/>
    </location>
</feature>
<keyword evidence="4" id="KW-1185">Reference proteome</keyword>
<keyword evidence="1" id="KW-0175">Coiled coil</keyword>
<keyword evidence="2" id="KW-0812">Transmembrane</keyword>
<feature type="transmembrane region" description="Helical" evidence="2">
    <location>
        <begin position="34"/>
        <end position="59"/>
    </location>
</feature>
<evidence type="ECO:0000256" key="2">
    <source>
        <dbReference type="SAM" id="Phobius"/>
    </source>
</evidence>
<dbReference type="Proteomes" id="UP000774130">
    <property type="component" value="Unassembled WGS sequence"/>
</dbReference>
<evidence type="ECO:0000256" key="1">
    <source>
        <dbReference type="SAM" id="Coils"/>
    </source>
</evidence>
<feature type="transmembrane region" description="Helical" evidence="2">
    <location>
        <begin position="109"/>
        <end position="129"/>
    </location>
</feature>
<keyword evidence="2" id="KW-0472">Membrane</keyword>
<dbReference type="EMBL" id="JAHUZB010000005">
    <property type="protein sequence ID" value="MBV7391691.1"/>
    <property type="molecule type" value="Genomic_DNA"/>
</dbReference>